<protein>
    <submittedName>
        <fullName evidence="1">Uncharacterized protein</fullName>
    </submittedName>
</protein>
<evidence type="ECO:0000313" key="2">
    <source>
        <dbReference type="Proteomes" id="UP000001732"/>
    </source>
</evidence>
<name>B5Y899_COPPD</name>
<evidence type="ECO:0000313" key="1">
    <source>
        <dbReference type="EMBL" id="ACI16822.1"/>
    </source>
</evidence>
<proteinExistence type="predicted"/>
<gene>
    <name evidence="1" type="ordered locus">COPRO5265_0642</name>
</gene>
<reference evidence="1 2" key="2">
    <citation type="journal article" date="2014" name="Genome Announc.">
        <title>Complete Genome Sequence of Coprothermobacter proteolyticus DSM 5265.</title>
        <authorList>
            <person name="Alexiev A."/>
            <person name="Coil D.A."/>
            <person name="Badger J.H."/>
            <person name="Enticknap J."/>
            <person name="Ward N."/>
            <person name="Robb F.T."/>
            <person name="Eisen J.A."/>
        </authorList>
    </citation>
    <scope>NUCLEOTIDE SEQUENCE [LARGE SCALE GENOMIC DNA]</scope>
    <source>
        <strain evidence="2">ATCC 35245 / DSM 5265 / OCM 4 / BT</strain>
    </source>
</reference>
<organism evidence="1 2">
    <name type="scientific">Coprothermobacter proteolyticus (strain ATCC 35245 / DSM 5265 / OCM 4 / BT)</name>
    <dbReference type="NCBI Taxonomy" id="309798"/>
    <lineage>
        <taxon>Bacteria</taxon>
        <taxon>Pseudomonadati</taxon>
        <taxon>Coprothermobacterota</taxon>
        <taxon>Coprothermobacteria</taxon>
        <taxon>Coprothermobacterales</taxon>
        <taxon>Coprothermobacteraceae</taxon>
        <taxon>Coprothermobacter</taxon>
    </lineage>
</organism>
<reference evidence="2" key="1">
    <citation type="submission" date="2008-08" db="EMBL/GenBank/DDBJ databases">
        <title>The complete genome sequence of Coprothermobacter proteolyticus strain ATCC 5245 / DSM 5265 / BT.</title>
        <authorList>
            <person name="Dodson R.J."/>
            <person name="Durkin A.S."/>
            <person name="Wu M."/>
            <person name="Eisen J."/>
            <person name="Sutton G."/>
        </authorList>
    </citation>
    <scope>NUCLEOTIDE SEQUENCE [LARGE SCALE GENOMIC DNA]</scope>
    <source>
        <strain evidence="2">ATCC 35245 / DSM 5265 / OCM 4 / BT</strain>
    </source>
</reference>
<dbReference type="KEGG" id="cpo:COPRO5265_0642"/>
<dbReference type="STRING" id="309798.COPRO5265_0642"/>
<dbReference type="Proteomes" id="UP000001732">
    <property type="component" value="Chromosome"/>
</dbReference>
<sequence>MNFIDYSTALWPAFGCTGIVLNNDFPWCRQLTFGHEVLSLRRAMNFIRKNADAVGGIVLLGQGEEVEPLTSLARDLVKPIRWVLDSTSPCSEMALGFNNVLLMFSGELNPEWEPFSGRITLGIWKREHLEKGLEIASQLQLPMETPFEVKGTNYPRVTTFQWLWGSLSCEKY</sequence>
<keyword evidence="2" id="KW-1185">Reference proteome</keyword>
<accession>B5Y899</accession>
<dbReference type="EMBL" id="CP001145">
    <property type="protein sequence ID" value="ACI16822.1"/>
    <property type="molecule type" value="Genomic_DNA"/>
</dbReference>
<dbReference type="AlphaFoldDB" id="B5Y899"/>